<keyword evidence="2" id="KW-1185">Reference proteome</keyword>
<proteinExistence type="predicted"/>
<dbReference type="EMBL" id="PGCJ01000135">
    <property type="protein sequence ID" value="PLW44665.1"/>
    <property type="molecule type" value="Genomic_DNA"/>
</dbReference>
<name>A0A2N5V3U3_9BASI</name>
<accession>A0A2N5V3U3</accession>
<reference evidence="1 2" key="1">
    <citation type="submission" date="2017-11" db="EMBL/GenBank/DDBJ databases">
        <title>De novo assembly and phasing of dikaryotic genomes from two isolates of Puccinia coronata f. sp. avenae, the causal agent of oat crown rust.</title>
        <authorList>
            <person name="Miller M.E."/>
            <person name="Zhang Y."/>
            <person name="Omidvar V."/>
            <person name="Sperschneider J."/>
            <person name="Schwessinger B."/>
            <person name="Raley C."/>
            <person name="Palmer J.M."/>
            <person name="Garnica D."/>
            <person name="Upadhyaya N."/>
            <person name="Rathjen J."/>
            <person name="Taylor J.M."/>
            <person name="Park R.F."/>
            <person name="Dodds P.N."/>
            <person name="Hirsch C.D."/>
            <person name="Kianian S.F."/>
            <person name="Figueroa M."/>
        </authorList>
    </citation>
    <scope>NUCLEOTIDE SEQUENCE [LARGE SCALE GENOMIC DNA]</scope>
    <source>
        <strain evidence="1">12NC29</strain>
    </source>
</reference>
<gene>
    <name evidence="1" type="ORF">PCANC_12347</name>
</gene>
<organism evidence="1 2">
    <name type="scientific">Puccinia coronata f. sp. avenae</name>
    <dbReference type="NCBI Taxonomy" id="200324"/>
    <lineage>
        <taxon>Eukaryota</taxon>
        <taxon>Fungi</taxon>
        <taxon>Dikarya</taxon>
        <taxon>Basidiomycota</taxon>
        <taxon>Pucciniomycotina</taxon>
        <taxon>Pucciniomycetes</taxon>
        <taxon>Pucciniales</taxon>
        <taxon>Pucciniaceae</taxon>
        <taxon>Puccinia</taxon>
    </lineage>
</organism>
<dbReference type="AlphaFoldDB" id="A0A2N5V3U3"/>
<protein>
    <submittedName>
        <fullName evidence="1">Uncharacterized protein</fullName>
    </submittedName>
</protein>
<evidence type="ECO:0000313" key="1">
    <source>
        <dbReference type="EMBL" id="PLW44665.1"/>
    </source>
</evidence>
<dbReference type="Proteomes" id="UP000235388">
    <property type="component" value="Unassembled WGS sequence"/>
</dbReference>
<sequence>MGAWSAVAAHQDVSVSAAHRDGSISAAHQEVCWLPTQTGLSQAAHRAVSGCPPSCLGCPLKTGVSQLLLRQASLSCRLRQAWLPTETTPQAFHHRVCLLMKGDTHSIRQLCQHLLGRPSYDSHRISRSSYDSSEKEYRYVYLQLADCSYTQSLPTLASSQY</sequence>
<comment type="caution">
    <text evidence="1">The sequence shown here is derived from an EMBL/GenBank/DDBJ whole genome shotgun (WGS) entry which is preliminary data.</text>
</comment>
<evidence type="ECO:0000313" key="2">
    <source>
        <dbReference type="Proteomes" id="UP000235388"/>
    </source>
</evidence>